<dbReference type="GO" id="GO:0016746">
    <property type="term" value="F:acyltransferase activity"/>
    <property type="evidence" value="ECO:0007669"/>
    <property type="project" value="UniProtKB-KW"/>
</dbReference>
<keyword evidence="2" id="KW-0808">Transferase</keyword>
<evidence type="ECO:0000259" key="1">
    <source>
        <dbReference type="PROSITE" id="PS51186"/>
    </source>
</evidence>
<dbReference type="Gene3D" id="3.40.630.30">
    <property type="match status" value="1"/>
</dbReference>
<comment type="caution">
    <text evidence="2">The sequence shown here is derived from an EMBL/GenBank/DDBJ whole genome shotgun (WGS) entry which is preliminary data.</text>
</comment>
<dbReference type="Pfam" id="PF00583">
    <property type="entry name" value="Acetyltransf_1"/>
    <property type="match status" value="1"/>
</dbReference>
<keyword evidence="3" id="KW-1185">Reference proteome</keyword>
<evidence type="ECO:0000313" key="3">
    <source>
        <dbReference type="Proteomes" id="UP001597302"/>
    </source>
</evidence>
<sequence length="154" mass="16782">MIALAPLGRDAFGRVSHLAVAPDQEPFCGSIASHFAADEPSCDFHVVTRDDRPVGFFKIDRDYAARMDLAPPDHLGLRGMMIDRAEQGRGTGRAAMSLLRGYLSAYYPGWAGCALTVNAINPGARAIYLAGGFRDDGVCYHGGRLGPQHLWYWI</sequence>
<feature type="domain" description="N-acetyltransferase" evidence="1">
    <location>
        <begin position="1"/>
        <end position="154"/>
    </location>
</feature>
<evidence type="ECO:0000313" key="2">
    <source>
        <dbReference type="EMBL" id="MFD1481943.1"/>
    </source>
</evidence>
<dbReference type="EMBL" id="JBHTOQ010000022">
    <property type="protein sequence ID" value="MFD1481943.1"/>
    <property type="molecule type" value="Genomic_DNA"/>
</dbReference>
<accession>A0ABW4DYZ3</accession>
<keyword evidence="2" id="KW-0012">Acyltransferase</keyword>
<gene>
    <name evidence="2" type="ORF">ACFQ5P_11615</name>
</gene>
<dbReference type="PROSITE" id="PS51186">
    <property type="entry name" value="GNAT"/>
    <property type="match status" value="1"/>
</dbReference>
<dbReference type="EC" id="2.3.1.-" evidence="2"/>
<organism evidence="2 3">
    <name type="scientific">Paracoccus nototheniae</name>
    <dbReference type="NCBI Taxonomy" id="2489002"/>
    <lineage>
        <taxon>Bacteria</taxon>
        <taxon>Pseudomonadati</taxon>
        <taxon>Pseudomonadota</taxon>
        <taxon>Alphaproteobacteria</taxon>
        <taxon>Rhodobacterales</taxon>
        <taxon>Paracoccaceae</taxon>
        <taxon>Paracoccus</taxon>
    </lineage>
</organism>
<dbReference type="RefSeq" id="WP_131573215.1">
    <property type="nucleotide sequence ID" value="NZ_CBCSAJ010000003.1"/>
</dbReference>
<dbReference type="SUPFAM" id="SSF55729">
    <property type="entry name" value="Acyl-CoA N-acyltransferases (Nat)"/>
    <property type="match status" value="1"/>
</dbReference>
<protein>
    <submittedName>
        <fullName evidence="2">GNAT family N-acetyltransferase</fullName>
        <ecNumber evidence="2">2.3.1.-</ecNumber>
    </submittedName>
</protein>
<dbReference type="InterPro" id="IPR016181">
    <property type="entry name" value="Acyl_CoA_acyltransferase"/>
</dbReference>
<dbReference type="InterPro" id="IPR000182">
    <property type="entry name" value="GNAT_dom"/>
</dbReference>
<dbReference type="Proteomes" id="UP001597302">
    <property type="component" value="Unassembled WGS sequence"/>
</dbReference>
<proteinExistence type="predicted"/>
<reference evidence="3" key="1">
    <citation type="journal article" date="2019" name="Int. J. Syst. Evol. Microbiol.">
        <title>The Global Catalogue of Microorganisms (GCM) 10K type strain sequencing project: providing services to taxonomists for standard genome sequencing and annotation.</title>
        <authorList>
            <consortium name="The Broad Institute Genomics Platform"/>
            <consortium name="The Broad Institute Genome Sequencing Center for Infectious Disease"/>
            <person name="Wu L."/>
            <person name="Ma J."/>
        </authorList>
    </citation>
    <scope>NUCLEOTIDE SEQUENCE [LARGE SCALE GENOMIC DNA]</scope>
    <source>
        <strain evidence="3">CCM 8875</strain>
    </source>
</reference>
<name>A0ABW4DYZ3_9RHOB</name>